<keyword evidence="7 8" id="KW-0472">Membrane</keyword>
<dbReference type="InterPro" id="IPR051088">
    <property type="entry name" value="PTS_Sugar-EIIC/EIIB"/>
</dbReference>
<feature type="transmembrane region" description="Helical" evidence="8">
    <location>
        <begin position="68"/>
        <end position="88"/>
    </location>
</feature>
<evidence type="ECO:0000256" key="4">
    <source>
        <dbReference type="ARBA" id="ARBA00022597"/>
    </source>
</evidence>
<keyword evidence="2" id="KW-0813">Transport</keyword>
<sequence>MVLIGTSFWGFVLGTFVCVALYSFGISPWAPYPIFFPIWVAGIEANAHNIAAGLQPHNIHTFETLMGWIWLGGMGTTLPLVIMMLFWAKSSHLKAIGKITIAPAIFNINEPVVFGAPIAFNPILMIPMWLNGLLIPAITYIVLNMGMVTIPSQVMQMWYIPVGISTYLVNFDWRGLILLAVNLAVSFLIWYPFFKVYDMQEVGKEIAEAKVQNS</sequence>
<dbReference type="EMBL" id="JAGSND010000016">
    <property type="protein sequence ID" value="MBR0599792.1"/>
    <property type="molecule type" value="Genomic_DNA"/>
</dbReference>
<dbReference type="GO" id="GO:0008982">
    <property type="term" value="F:protein-N(PI)-phosphohistidine-sugar phosphotransferase activity"/>
    <property type="evidence" value="ECO:0007669"/>
    <property type="project" value="InterPro"/>
</dbReference>
<keyword evidence="4 10" id="KW-0762">Sugar transport</keyword>
<keyword evidence="3" id="KW-1003">Cell membrane</keyword>
<evidence type="ECO:0000256" key="7">
    <source>
        <dbReference type="ARBA" id="ARBA00023136"/>
    </source>
</evidence>
<feature type="transmembrane region" description="Helical" evidence="8">
    <location>
        <begin position="133"/>
        <end position="155"/>
    </location>
</feature>
<feature type="transmembrane region" description="Helical" evidence="8">
    <location>
        <begin position="7"/>
        <end position="30"/>
    </location>
</feature>
<dbReference type="GO" id="GO:0005886">
    <property type="term" value="C:plasma membrane"/>
    <property type="evidence" value="ECO:0007669"/>
    <property type="project" value="UniProtKB-SubCell"/>
</dbReference>
<protein>
    <submittedName>
        <fullName evidence="10">PTS sugar transporter subunit IIC</fullName>
    </submittedName>
</protein>
<comment type="caution">
    <text evidence="10">The sequence shown here is derived from an EMBL/GenBank/DDBJ whole genome shotgun (WGS) entry which is preliminary data.</text>
</comment>
<keyword evidence="5 8" id="KW-0812">Transmembrane</keyword>
<reference evidence="10" key="2">
    <citation type="submission" date="2021-04" db="EMBL/GenBank/DDBJ databases">
        <authorList>
            <person name="Liu J."/>
        </authorList>
    </citation>
    <scope>NUCLEOTIDE SEQUENCE</scope>
    <source>
        <strain evidence="10">BAD-6</strain>
    </source>
</reference>
<evidence type="ECO:0000313" key="11">
    <source>
        <dbReference type="Proteomes" id="UP000675664"/>
    </source>
</evidence>
<evidence type="ECO:0000256" key="3">
    <source>
        <dbReference type="ARBA" id="ARBA00022475"/>
    </source>
</evidence>
<feature type="domain" description="PTS EIIC type-3" evidence="9">
    <location>
        <begin position="1"/>
        <end position="193"/>
    </location>
</feature>
<accession>A0A8J7W2Q3</accession>
<keyword evidence="11" id="KW-1185">Reference proteome</keyword>
<dbReference type="GO" id="GO:1902815">
    <property type="term" value="P:N,N'-diacetylchitobiose import"/>
    <property type="evidence" value="ECO:0007669"/>
    <property type="project" value="TreeGrafter"/>
</dbReference>
<dbReference type="PROSITE" id="PS51105">
    <property type="entry name" value="PTS_EIIC_TYPE_3"/>
    <property type="match status" value="1"/>
</dbReference>
<reference evidence="10" key="1">
    <citation type="submission" date="2021-04" db="EMBL/GenBank/DDBJ databases">
        <title>Sinoanaerobacter chloroacetimidivorans sp. nov., an obligate anaerobic bacterium isolated from anaerobic sludge.</title>
        <authorList>
            <person name="Bao Y."/>
        </authorList>
    </citation>
    <scope>NUCLEOTIDE SEQUENCE</scope>
    <source>
        <strain evidence="10">BAD-6</strain>
    </source>
</reference>
<feature type="transmembrane region" description="Helical" evidence="8">
    <location>
        <begin position="175"/>
        <end position="194"/>
    </location>
</feature>
<dbReference type="InterPro" id="IPR004501">
    <property type="entry name" value="PTS_EIIC_3"/>
</dbReference>
<keyword evidence="6 8" id="KW-1133">Transmembrane helix</keyword>
<dbReference type="GO" id="GO:0009401">
    <property type="term" value="P:phosphoenolpyruvate-dependent sugar phosphotransferase system"/>
    <property type="evidence" value="ECO:0007669"/>
    <property type="project" value="InterPro"/>
</dbReference>
<dbReference type="InterPro" id="IPR003352">
    <property type="entry name" value="PTS_EIIC"/>
</dbReference>
<dbReference type="PANTHER" id="PTHR33989:SF4">
    <property type="entry name" value="PTS SYSTEM N,N'-DIACETYLCHITOBIOSE-SPECIFIC EIIC COMPONENT"/>
    <property type="match status" value="1"/>
</dbReference>
<name>A0A8J7W2Q3_9FIRM</name>
<gene>
    <name evidence="10" type="ORF">KCX82_18055</name>
</gene>
<proteinExistence type="predicted"/>
<dbReference type="Pfam" id="PF02378">
    <property type="entry name" value="PTS_EIIC"/>
    <property type="match status" value="1"/>
</dbReference>
<evidence type="ECO:0000256" key="2">
    <source>
        <dbReference type="ARBA" id="ARBA00022448"/>
    </source>
</evidence>
<dbReference type="AlphaFoldDB" id="A0A8J7W2Q3"/>
<comment type="subcellular location">
    <subcellularLocation>
        <location evidence="1">Cell membrane</location>
        <topology evidence="1">Multi-pass membrane protein</topology>
    </subcellularLocation>
</comment>
<evidence type="ECO:0000259" key="9">
    <source>
        <dbReference type="PROSITE" id="PS51105"/>
    </source>
</evidence>
<evidence type="ECO:0000256" key="6">
    <source>
        <dbReference type="ARBA" id="ARBA00022989"/>
    </source>
</evidence>
<organism evidence="10 11">
    <name type="scientific">Sinanaerobacter chloroacetimidivorans</name>
    <dbReference type="NCBI Taxonomy" id="2818044"/>
    <lineage>
        <taxon>Bacteria</taxon>
        <taxon>Bacillati</taxon>
        <taxon>Bacillota</taxon>
        <taxon>Clostridia</taxon>
        <taxon>Peptostreptococcales</taxon>
        <taxon>Anaerovoracaceae</taxon>
        <taxon>Sinanaerobacter</taxon>
    </lineage>
</organism>
<dbReference type="PANTHER" id="PTHR33989">
    <property type="match status" value="1"/>
</dbReference>
<evidence type="ECO:0000256" key="1">
    <source>
        <dbReference type="ARBA" id="ARBA00004651"/>
    </source>
</evidence>
<evidence type="ECO:0000313" key="10">
    <source>
        <dbReference type="EMBL" id="MBR0599792.1"/>
    </source>
</evidence>
<evidence type="ECO:0000256" key="5">
    <source>
        <dbReference type="ARBA" id="ARBA00022692"/>
    </source>
</evidence>
<dbReference type="Proteomes" id="UP000675664">
    <property type="component" value="Unassembled WGS sequence"/>
</dbReference>
<evidence type="ECO:0000256" key="8">
    <source>
        <dbReference type="SAM" id="Phobius"/>
    </source>
</evidence>